<evidence type="ECO:0000256" key="2">
    <source>
        <dbReference type="ARBA" id="ARBA00022884"/>
    </source>
</evidence>
<evidence type="ECO:0000313" key="6">
    <source>
        <dbReference type="EMBL" id="CAI8038966.1"/>
    </source>
</evidence>
<protein>
    <submittedName>
        <fullName evidence="6">Polypyrimidine tract-binding protein 2</fullName>
    </submittedName>
</protein>
<sequence length="389" mass="42129">MLLLLNLNNPGSLLTPLTGGASPSQAGASSPSVLDSSASMSPSQQNVPPGCPNSVLRIIIENMIYPITLDVLHQIFSKYGSVLRIVTFSKNRQFHALIQYPDTLTATTAKAALDGQNIYNGCCTLRIDFSKLSNLTVKFNNEKTRDYTRPDLPSGGEGEVSGSSNVPDLSAALAGIPPALLQTPGATGTTAQGAVVLVSNLNEKMTTPHALFILFGVYGDVVRVKILYNKRDSALVQFKEPQQIHTAIANLNGVTLYGKKIHVTLSKHSTVQMPQAGSNEDALTEDYANSPLHRFKKPGSKNYQNIFPPSSTLHLSNIPEVVDEDYIKTLFVSAGGTVVNFRFFHNDRRMALIQMGSTEEATAGLIAMHNYKISETNHLRVSFSKNPIS</sequence>
<comment type="caution">
    <text evidence="6">The sequence shown here is derived from an EMBL/GenBank/DDBJ whole genome shotgun (WGS) entry which is preliminary data.</text>
</comment>
<dbReference type="SUPFAM" id="SSF54928">
    <property type="entry name" value="RNA-binding domain, RBD"/>
    <property type="match status" value="3"/>
</dbReference>
<keyword evidence="2 3" id="KW-0694">RNA-binding</keyword>
<proteinExistence type="predicted"/>
<dbReference type="FunFam" id="3.30.70.330:FF:000018">
    <property type="entry name" value="Polypyrimidine tract-binding protein 2 isoform 1"/>
    <property type="match status" value="1"/>
</dbReference>
<dbReference type="AlphaFoldDB" id="A0AA35X439"/>
<keyword evidence="1" id="KW-0677">Repeat</keyword>
<feature type="domain" description="RRM" evidence="5">
    <location>
        <begin position="56"/>
        <end position="132"/>
    </location>
</feature>
<accession>A0AA35X439</accession>
<evidence type="ECO:0000256" key="1">
    <source>
        <dbReference type="ARBA" id="ARBA00022737"/>
    </source>
</evidence>
<dbReference type="Pfam" id="PF11835">
    <property type="entry name" value="RRM_8"/>
    <property type="match status" value="1"/>
</dbReference>
<dbReference type="GO" id="GO:0003723">
    <property type="term" value="F:RNA binding"/>
    <property type="evidence" value="ECO:0007669"/>
    <property type="project" value="UniProtKB-UniRule"/>
</dbReference>
<reference evidence="6" key="1">
    <citation type="submission" date="2023-03" db="EMBL/GenBank/DDBJ databases">
        <authorList>
            <person name="Steffen K."/>
            <person name="Cardenas P."/>
        </authorList>
    </citation>
    <scope>NUCLEOTIDE SEQUENCE</scope>
</reference>
<gene>
    <name evidence="6" type="ORF">GBAR_LOCUS21693</name>
</gene>
<dbReference type="EMBL" id="CASHTH010003020">
    <property type="protein sequence ID" value="CAI8038966.1"/>
    <property type="molecule type" value="Genomic_DNA"/>
</dbReference>
<dbReference type="Gene3D" id="3.30.70.330">
    <property type="match status" value="3"/>
</dbReference>
<dbReference type="InterPro" id="IPR021790">
    <property type="entry name" value="PTBP1-like_RRM2"/>
</dbReference>
<dbReference type="CDD" id="cd12425">
    <property type="entry name" value="RRM4_PTBP1_like"/>
    <property type="match status" value="1"/>
</dbReference>
<organism evidence="6 7">
    <name type="scientific">Geodia barretti</name>
    <name type="common">Barrett's horny sponge</name>
    <dbReference type="NCBI Taxonomy" id="519541"/>
    <lineage>
        <taxon>Eukaryota</taxon>
        <taxon>Metazoa</taxon>
        <taxon>Porifera</taxon>
        <taxon>Demospongiae</taxon>
        <taxon>Heteroscleromorpha</taxon>
        <taxon>Tetractinellida</taxon>
        <taxon>Astrophorina</taxon>
        <taxon>Geodiidae</taxon>
        <taxon>Geodia</taxon>
    </lineage>
</organism>
<evidence type="ECO:0000256" key="4">
    <source>
        <dbReference type="SAM" id="MobiDB-lite"/>
    </source>
</evidence>
<feature type="compositionally biased region" description="Low complexity" evidence="4">
    <location>
        <begin position="16"/>
        <end position="43"/>
    </location>
</feature>
<dbReference type="PANTHER" id="PTHR15592">
    <property type="entry name" value="MATRIN 3/NUCLEAR PROTEIN 220-RELATED"/>
    <property type="match status" value="1"/>
</dbReference>
<dbReference type="Proteomes" id="UP001174909">
    <property type="component" value="Unassembled WGS sequence"/>
</dbReference>
<feature type="region of interest" description="Disordered" evidence="4">
    <location>
        <begin position="16"/>
        <end position="49"/>
    </location>
</feature>
<dbReference type="CDD" id="cd12423">
    <property type="entry name" value="RRM3_PTBP1_like"/>
    <property type="match status" value="1"/>
</dbReference>
<dbReference type="InterPro" id="IPR000504">
    <property type="entry name" value="RRM_dom"/>
</dbReference>
<feature type="domain" description="RRM" evidence="5">
    <location>
        <begin position="194"/>
        <end position="268"/>
    </location>
</feature>
<dbReference type="Pfam" id="PF13893">
    <property type="entry name" value="RRM_5"/>
    <property type="match status" value="2"/>
</dbReference>
<dbReference type="PROSITE" id="PS50102">
    <property type="entry name" value="RRM"/>
    <property type="match status" value="3"/>
</dbReference>
<evidence type="ECO:0000259" key="5">
    <source>
        <dbReference type="PROSITE" id="PS50102"/>
    </source>
</evidence>
<dbReference type="SMART" id="SM00360">
    <property type="entry name" value="RRM"/>
    <property type="match status" value="3"/>
</dbReference>
<dbReference type="FunFam" id="3.30.70.330:FF:000341">
    <property type="entry name" value="Hephaestus, isoform C"/>
    <property type="match status" value="1"/>
</dbReference>
<dbReference type="InterPro" id="IPR035979">
    <property type="entry name" value="RBD_domain_sf"/>
</dbReference>
<keyword evidence="7" id="KW-1185">Reference proteome</keyword>
<name>A0AA35X439_GEOBA</name>
<evidence type="ECO:0000313" key="7">
    <source>
        <dbReference type="Proteomes" id="UP001174909"/>
    </source>
</evidence>
<dbReference type="InterPro" id="IPR012677">
    <property type="entry name" value="Nucleotide-bd_a/b_plait_sf"/>
</dbReference>
<feature type="domain" description="RRM" evidence="5">
    <location>
        <begin position="311"/>
        <end position="386"/>
    </location>
</feature>
<evidence type="ECO:0000256" key="3">
    <source>
        <dbReference type="PROSITE-ProRule" id="PRU00176"/>
    </source>
</evidence>